<evidence type="ECO:0000259" key="8">
    <source>
        <dbReference type="Pfam" id="PF13358"/>
    </source>
</evidence>
<dbReference type="Gene3D" id="1.10.287.70">
    <property type="match status" value="1"/>
</dbReference>
<proteinExistence type="predicted"/>
<dbReference type="Pfam" id="PF13358">
    <property type="entry name" value="DDE_3"/>
    <property type="match status" value="1"/>
</dbReference>
<feature type="domain" description="Tc1-like transposase DDE" evidence="8">
    <location>
        <begin position="389"/>
        <end position="535"/>
    </location>
</feature>
<dbReference type="InterPro" id="IPR002492">
    <property type="entry name" value="Transposase_Tc1-like"/>
</dbReference>
<dbReference type="Pfam" id="PF00520">
    <property type="entry name" value="Ion_trans"/>
    <property type="match status" value="2"/>
</dbReference>
<dbReference type="InterPro" id="IPR005821">
    <property type="entry name" value="Ion_trans_dom"/>
</dbReference>
<dbReference type="EMBL" id="CAUEEQ010036675">
    <property type="protein sequence ID" value="CAJ0953436.1"/>
    <property type="molecule type" value="Genomic_DNA"/>
</dbReference>
<evidence type="ECO:0000259" key="7">
    <source>
        <dbReference type="Pfam" id="PF01498"/>
    </source>
</evidence>
<feature type="domain" description="Ion transport" evidence="6">
    <location>
        <begin position="152"/>
        <end position="264"/>
    </location>
</feature>
<dbReference type="Pfam" id="PF01498">
    <property type="entry name" value="HTH_Tnp_Tc3_2"/>
    <property type="match status" value="1"/>
</dbReference>
<name>A0ABN9LYJ6_9NEOB</name>
<dbReference type="Gene3D" id="3.30.420.10">
    <property type="entry name" value="Ribonuclease H-like superfamily/Ribonuclease H"/>
    <property type="match status" value="2"/>
</dbReference>
<evidence type="ECO:0000259" key="6">
    <source>
        <dbReference type="Pfam" id="PF00520"/>
    </source>
</evidence>
<evidence type="ECO:0000313" key="10">
    <source>
        <dbReference type="Proteomes" id="UP001176940"/>
    </source>
</evidence>
<feature type="transmembrane region" description="Helical" evidence="5">
    <location>
        <begin position="166"/>
        <end position="186"/>
    </location>
</feature>
<keyword evidence="10" id="KW-1185">Reference proteome</keyword>
<protein>
    <submittedName>
        <fullName evidence="9">Uncharacterized protein</fullName>
    </submittedName>
</protein>
<dbReference type="Proteomes" id="UP001176940">
    <property type="component" value="Unassembled WGS sequence"/>
</dbReference>
<dbReference type="PANTHER" id="PTHR46726">
    <property type="entry name" value="TWO PORE CHANNEL 3"/>
    <property type="match status" value="1"/>
</dbReference>
<dbReference type="SUPFAM" id="SSF81324">
    <property type="entry name" value="Voltage-gated potassium channels"/>
    <property type="match status" value="1"/>
</dbReference>
<keyword evidence="4 5" id="KW-0472">Membrane</keyword>
<organism evidence="9 10">
    <name type="scientific">Ranitomeya imitator</name>
    <name type="common">mimic poison frog</name>
    <dbReference type="NCBI Taxonomy" id="111125"/>
    <lineage>
        <taxon>Eukaryota</taxon>
        <taxon>Metazoa</taxon>
        <taxon>Chordata</taxon>
        <taxon>Craniata</taxon>
        <taxon>Vertebrata</taxon>
        <taxon>Euteleostomi</taxon>
        <taxon>Amphibia</taxon>
        <taxon>Batrachia</taxon>
        <taxon>Anura</taxon>
        <taxon>Neobatrachia</taxon>
        <taxon>Hyloidea</taxon>
        <taxon>Dendrobatidae</taxon>
        <taxon>Dendrobatinae</taxon>
        <taxon>Ranitomeya</taxon>
    </lineage>
</organism>
<evidence type="ECO:0000256" key="2">
    <source>
        <dbReference type="ARBA" id="ARBA00022692"/>
    </source>
</evidence>
<feature type="transmembrane region" description="Helical" evidence="5">
    <location>
        <begin position="225"/>
        <end position="243"/>
    </location>
</feature>
<gene>
    <name evidence="9" type="ORF">RIMI_LOCUS14307033</name>
</gene>
<dbReference type="PANTHER" id="PTHR46726:SF1">
    <property type="entry name" value="TWO-PORE CALCIUM CHANNEL 3"/>
    <property type="match status" value="1"/>
</dbReference>
<comment type="caution">
    <text evidence="9">The sequence shown here is derived from an EMBL/GenBank/DDBJ whole genome shotgun (WGS) entry which is preliminary data.</text>
</comment>
<feature type="transmembrane region" description="Helical" evidence="5">
    <location>
        <begin position="134"/>
        <end position="160"/>
    </location>
</feature>
<evidence type="ECO:0000256" key="1">
    <source>
        <dbReference type="ARBA" id="ARBA00004141"/>
    </source>
</evidence>
<feature type="domain" description="Ion transport" evidence="6">
    <location>
        <begin position="623"/>
        <end position="690"/>
    </location>
</feature>
<accession>A0ABN9LYJ6</accession>
<evidence type="ECO:0000313" key="9">
    <source>
        <dbReference type="EMBL" id="CAJ0953436.1"/>
    </source>
</evidence>
<keyword evidence="2 5" id="KW-0812">Transmembrane</keyword>
<evidence type="ECO:0000256" key="3">
    <source>
        <dbReference type="ARBA" id="ARBA00022989"/>
    </source>
</evidence>
<dbReference type="InterPro" id="IPR038717">
    <property type="entry name" value="Tc1-like_DDE_dom"/>
</dbReference>
<sequence>MSPDLNPIEHLWRDLKMAVWRRHPSNIRDLEQFVKEEWSKIPTEHCKKLIDGYRKRFPVPAGQIPSLRGAVMGSEKYRYRTLALSIFTCSSSDSVSSTDAQQRARTDYVTAPFNLSVTARRRCRRSRTRARSRLYYFYNHWVMQVLTYVCITVDLALAIFEEPAVYHLPFLLNLIDLMIYGSLLIAQIPSVRWSRILRPIYLVNFAESRQIRRAFRSIRNTLPEILYVFLLFMFSVLIFSLMAQKLFGSRNTCSHHCTAQKWPNREEYRSYKDCTSVNNLSHHQELQGESFHCCQKAPGRPRKTSKRQDRILNLFRLRDRTTSSAELAQEWQQAGVSAPARTVRRRLFERGLVSRRAAKKPLLSRKNIRDRLIFCKRYREWTAEDWGKVIFSDESPFRLFGTSGKQLIRRRRGERSHQSCLMPTVKHPETIHVWGCFSAKGIGSLTVLPKNTAMNKEWYQNVLQEQLLPTVQEQFGTQQRLFQHDGAPCHKAKVITKWLMEQNIEILGPWPGNSPDLNPIENLWSIIKRRVDKQKPTNSGKIQALIMQEWTAISQDLVQKLIESMPGRIAEALLVQDENTAYSRRPCSSPDTEGTLDLAVFSAGESNPMLTVDSRTGKLVTAEGEPYFENYLDGAFNLYVLVTTANSPDVMMPAYDYNWWYSVFFIAYIILNTYIFMSVFLAVVYNNYRKHLKNEIRKLAYMKRRKMADAFNALKVQEGSEFVISESTWLKLVKLVAPDISNSHRELLLRVSKEDNQRYVGEEN</sequence>
<feature type="transmembrane region" description="Helical" evidence="5">
    <location>
        <begin position="659"/>
        <end position="688"/>
    </location>
</feature>
<comment type="subcellular location">
    <subcellularLocation>
        <location evidence="1">Membrane</location>
        <topology evidence="1">Multi-pass membrane protein</topology>
    </subcellularLocation>
</comment>
<evidence type="ECO:0000256" key="4">
    <source>
        <dbReference type="ARBA" id="ARBA00023136"/>
    </source>
</evidence>
<feature type="domain" description="Transposase Tc1-like" evidence="7">
    <location>
        <begin position="310"/>
        <end position="379"/>
    </location>
</feature>
<evidence type="ECO:0000256" key="5">
    <source>
        <dbReference type="SAM" id="Phobius"/>
    </source>
</evidence>
<keyword evidence="3 5" id="KW-1133">Transmembrane helix</keyword>
<reference evidence="9" key="1">
    <citation type="submission" date="2023-07" db="EMBL/GenBank/DDBJ databases">
        <authorList>
            <person name="Stuckert A."/>
        </authorList>
    </citation>
    <scope>NUCLEOTIDE SEQUENCE</scope>
</reference>
<dbReference type="InterPro" id="IPR036397">
    <property type="entry name" value="RNaseH_sf"/>
</dbReference>